<evidence type="ECO:0000256" key="3">
    <source>
        <dbReference type="ARBA" id="ARBA00022598"/>
    </source>
</evidence>
<dbReference type="InterPro" id="IPR015803">
    <property type="entry name" value="Cys-tRNA-ligase"/>
</dbReference>
<evidence type="ECO:0000256" key="1">
    <source>
        <dbReference type="ARBA" id="ARBA00001947"/>
    </source>
</evidence>
<evidence type="ECO:0000313" key="14">
    <source>
        <dbReference type="Proteomes" id="UP000245609"/>
    </source>
</evidence>
<evidence type="ECO:0000259" key="12">
    <source>
        <dbReference type="Pfam" id="PF01406"/>
    </source>
</evidence>
<dbReference type="InterPro" id="IPR014729">
    <property type="entry name" value="Rossmann-like_a/b/a_fold"/>
</dbReference>
<feature type="region of interest" description="Disordered" evidence="11">
    <location>
        <begin position="732"/>
        <end position="760"/>
    </location>
</feature>
<feature type="domain" description="tRNA synthetases class I catalytic" evidence="12">
    <location>
        <begin position="37"/>
        <end position="470"/>
    </location>
</feature>
<reference evidence="13 14" key="1">
    <citation type="journal article" date="2018" name="MBio">
        <title>Comparative Genomics Reveals the Core Gene Toolbox for the Fungus-Insect Symbiosis.</title>
        <authorList>
            <person name="Wang Y."/>
            <person name="Stata M."/>
            <person name="Wang W."/>
            <person name="Stajich J.E."/>
            <person name="White M.M."/>
            <person name="Moncalvo J.M."/>
        </authorList>
    </citation>
    <scope>NUCLEOTIDE SEQUENCE [LARGE SCALE GENOMIC DNA]</scope>
    <source>
        <strain evidence="13 14">SC-DP-2</strain>
    </source>
</reference>
<evidence type="ECO:0000256" key="4">
    <source>
        <dbReference type="ARBA" id="ARBA00022723"/>
    </source>
</evidence>
<organism evidence="13 14">
    <name type="scientific">Smittium megazygosporum</name>
    <dbReference type="NCBI Taxonomy" id="133381"/>
    <lineage>
        <taxon>Eukaryota</taxon>
        <taxon>Fungi</taxon>
        <taxon>Fungi incertae sedis</taxon>
        <taxon>Zoopagomycota</taxon>
        <taxon>Kickxellomycotina</taxon>
        <taxon>Harpellomycetes</taxon>
        <taxon>Harpellales</taxon>
        <taxon>Legeriomycetaceae</taxon>
        <taxon>Smittium</taxon>
    </lineage>
</organism>
<dbReference type="GO" id="GO:0004817">
    <property type="term" value="F:cysteine-tRNA ligase activity"/>
    <property type="evidence" value="ECO:0007669"/>
    <property type="project" value="UniProtKB-EC"/>
</dbReference>
<evidence type="ECO:0000256" key="9">
    <source>
        <dbReference type="ARBA" id="ARBA00023146"/>
    </source>
</evidence>
<dbReference type="SUPFAM" id="SSF47323">
    <property type="entry name" value="Anticodon-binding domain of a subclass of class I aminoacyl-tRNA synthetases"/>
    <property type="match status" value="1"/>
</dbReference>
<dbReference type="PANTHER" id="PTHR10890:SF3">
    <property type="entry name" value="CYSTEINE--TRNA LIGASE, CYTOPLASMIC"/>
    <property type="match status" value="1"/>
</dbReference>
<dbReference type="Gene3D" id="3.40.50.620">
    <property type="entry name" value="HUPs"/>
    <property type="match status" value="2"/>
</dbReference>
<dbReference type="GO" id="GO:0006423">
    <property type="term" value="P:cysteinyl-tRNA aminoacylation"/>
    <property type="evidence" value="ECO:0007669"/>
    <property type="project" value="InterPro"/>
</dbReference>
<dbReference type="NCBIfam" id="TIGR00435">
    <property type="entry name" value="cysS"/>
    <property type="match status" value="1"/>
</dbReference>
<dbReference type="EC" id="6.1.1.16" evidence="2"/>
<proteinExistence type="inferred from homology"/>
<evidence type="ECO:0000256" key="11">
    <source>
        <dbReference type="SAM" id="MobiDB-lite"/>
    </source>
</evidence>
<evidence type="ECO:0000256" key="2">
    <source>
        <dbReference type="ARBA" id="ARBA00012832"/>
    </source>
</evidence>
<dbReference type="OrthoDB" id="438179at2759"/>
<keyword evidence="6" id="KW-0862">Zinc</keyword>
<evidence type="ECO:0000256" key="6">
    <source>
        <dbReference type="ARBA" id="ARBA00022833"/>
    </source>
</evidence>
<accession>A0A2T9Y191</accession>
<dbReference type="InterPro" id="IPR032678">
    <property type="entry name" value="tRNA-synt_1_cat_dom"/>
</dbReference>
<dbReference type="AlphaFoldDB" id="A0A2T9Y191"/>
<keyword evidence="7" id="KW-0067">ATP-binding</keyword>
<gene>
    <name evidence="13" type="ORF">BB560_006818</name>
</gene>
<comment type="cofactor">
    <cofactor evidence="1">
        <name>Zn(2+)</name>
        <dbReference type="ChEBI" id="CHEBI:29105"/>
    </cofactor>
</comment>
<dbReference type="EMBL" id="MBFS01003542">
    <property type="protein sequence ID" value="PVU86083.1"/>
    <property type="molecule type" value="Genomic_DNA"/>
</dbReference>
<keyword evidence="8" id="KW-0648">Protein biosynthesis</keyword>
<comment type="caution">
    <text evidence="13">The sequence shown here is derived from an EMBL/GenBank/DDBJ whole genome shotgun (WGS) entry which is preliminary data.</text>
</comment>
<dbReference type="Pfam" id="PF01406">
    <property type="entry name" value="tRNA-synt_1e"/>
    <property type="match status" value="1"/>
</dbReference>
<dbReference type="PANTHER" id="PTHR10890">
    <property type="entry name" value="CYSTEINYL-TRNA SYNTHETASE"/>
    <property type="match status" value="1"/>
</dbReference>
<keyword evidence="5" id="KW-0547">Nucleotide-binding</keyword>
<dbReference type="InterPro" id="IPR024909">
    <property type="entry name" value="Cys-tRNA/MSH_ligase"/>
</dbReference>
<evidence type="ECO:0000256" key="7">
    <source>
        <dbReference type="ARBA" id="ARBA00022840"/>
    </source>
</evidence>
<keyword evidence="3" id="KW-0436">Ligase</keyword>
<dbReference type="GO" id="GO:0005524">
    <property type="term" value="F:ATP binding"/>
    <property type="evidence" value="ECO:0007669"/>
    <property type="project" value="UniProtKB-KW"/>
</dbReference>
<dbReference type="Proteomes" id="UP000245609">
    <property type="component" value="Unassembled WGS sequence"/>
</dbReference>
<evidence type="ECO:0000256" key="8">
    <source>
        <dbReference type="ARBA" id="ARBA00022917"/>
    </source>
</evidence>
<sequence>MTETPKKLSPTWTPVNPEEAAPSLSIYNSLTKSKVPFVPISGNNVSWYGCGPTVYDAAHLGHARNYVTFDFIRRILQNYFGYDLNVVMNITDIDDKIILRGRQAHLFSEKKKNTSTLNKALIEETVEAWKEYAESMLKLSPTEFSSSNLEDWKIPLLELQTKNLGLEQNPKLSMYLRTSLTGIDAIARAEKNLAEGKSSHDSVGDLLNGNEEIVSLYLDKRFGSDVTEPSIFRTLTQFWEKDFMEDMEALNVLKPDVLVRVTEFIPEIVSFVQKIIDNGYAYESNGSVYFSVNEFDGKNGHFYAKLEPTSKGNQDLLNEGEGSLSIGLSGKKHPADFALWKASKPGEPAWESPWGKGRPGWHIECSVMASEVLGDKIDIHTGGIDLTFPHHDNELAQSEAHFENHQWVNYFMHAGHLHIEGSKMSKSLKNFISIKDALKKYTARQLRLCFLMQRWDAPFDFKASFMEEALSTESTISNFFINIESLSRQWNSDEATFGEGGVRTFCEDEVNLVKELNQAQKKIHSALCDSFDTPSVLKTILSLINKSNIYLRNKTKVSNSNAIMMVARYVSSVLRTFGLNDPTSNVSEIGWNPVSSSSLKPTSTSALQNESVVMPYLNIISQFRDVVRLIAKKDEISKAELLKACDVIRDVQLPKYGVILDDHDEKSLIKLVDPEVLALEAEKKAKLAEEKRLKTLAMKEAAAKKQQARLEAGKLNPSEMFKTATRAAEFSEWDENGIPTKDSEGQEITKNKKKKLQKEYDNQKKLHEEYLKSIQS</sequence>
<dbReference type="SUPFAM" id="SSF52374">
    <property type="entry name" value="Nucleotidylyl transferase"/>
    <property type="match status" value="1"/>
</dbReference>
<keyword evidence="4" id="KW-0479">Metal-binding</keyword>
<feature type="compositionally biased region" description="Basic and acidic residues" evidence="11">
    <location>
        <begin position="741"/>
        <end position="750"/>
    </location>
</feature>
<dbReference type="CDD" id="cd00672">
    <property type="entry name" value="CysRS_core"/>
    <property type="match status" value="1"/>
</dbReference>
<dbReference type="Gene3D" id="1.20.120.1910">
    <property type="entry name" value="Cysteine-tRNA ligase, C-terminal anti-codon recognition domain"/>
    <property type="match status" value="1"/>
</dbReference>
<evidence type="ECO:0000256" key="5">
    <source>
        <dbReference type="ARBA" id="ARBA00022741"/>
    </source>
</evidence>
<dbReference type="InterPro" id="IPR009080">
    <property type="entry name" value="tRNAsynth_Ia_anticodon-bd"/>
</dbReference>
<evidence type="ECO:0000313" key="13">
    <source>
        <dbReference type="EMBL" id="PVU86083.1"/>
    </source>
</evidence>
<name>A0A2T9Y191_9FUNG</name>
<dbReference type="GO" id="GO:0005737">
    <property type="term" value="C:cytoplasm"/>
    <property type="evidence" value="ECO:0007669"/>
    <property type="project" value="TreeGrafter"/>
</dbReference>
<dbReference type="PRINTS" id="PR00983">
    <property type="entry name" value="TRNASYNTHCYS"/>
</dbReference>
<evidence type="ECO:0000256" key="10">
    <source>
        <dbReference type="ARBA" id="ARBA00031499"/>
    </source>
</evidence>
<protein>
    <recommendedName>
        <fullName evidence="2">cysteine--tRNA ligase</fullName>
        <ecNumber evidence="2">6.1.1.16</ecNumber>
    </recommendedName>
    <alternativeName>
        <fullName evidence="10">Cysteinyl-tRNA synthetase</fullName>
    </alternativeName>
</protein>
<keyword evidence="9" id="KW-0030">Aminoacyl-tRNA synthetase</keyword>
<keyword evidence="14" id="KW-1185">Reference proteome</keyword>
<dbReference type="GO" id="GO:0046872">
    <property type="term" value="F:metal ion binding"/>
    <property type="evidence" value="ECO:0007669"/>
    <property type="project" value="UniProtKB-KW"/>
</dbReference>
<dbReference type="HAMAP" id="MF_00041">
    <property type="entry name" value="Cys_tRNA_synth"/>
    <property type="match status" value="1"/>
</dbReference>
<dbReference type="STRING" id="133381.A0A2T9Y191"/>